<dbReference type="InterPro" id="IPR015943">
    <property type="entry name" value="WD40/YVTN_repeat-like_dom_sf"/>
</dbReference>
<reference evidence="2 3" key="1">
    <citation type="submission" date="2022-02" db="EMBL/GenBank/DDBJ databases">
        <authorList>
            <person name="Min J."/>
        </authorList>
    </citation>
    <scope>NUCLEOTIDE SEQUENCE [LARGE SCALE GENOMIC DNA]</scope>
    <source>
        <strain evidence="2 3">GR10-1</strain>
    </source>
</reference>
<evidence type="ECO:0000313" key="3">
    <source>
        <dbReference type="Proteomes" id="UP001202248"/>
    </source>
</evidence>
<protein>
    <recommendedName>
        <fullName evidence="4">Hybrid sensor histidine kinase/response regulator</fullName>
    </recommendedName>
</protein>
<proteinExistence type="predicted"/>
<dbReference type="Pfam" id="PF07494">
    <property type="entry name" value="Reg_prop"/>
    <property type="match status" value="2"/>
</dbReference>
<dbReference type="Gene3D" id="2.130.10.10">
    <property type="entry name" value="YVTN repeat-like/Quinoprotein amine dehydrogenase"/>
    <property type="match status" value="1"/>
</dbReference>
<gene>
    <name evidence="2" type="ORF">MKP09_00085</name>
</gene>
<keyword evidence="3" id="KW-1185">Reference proteome</keyword>
<dbReference type="PANTHER" id="PTHR43547">
    <property type="entry name" value="TWO-COMPONENT HISTIDINE KINASE"/>
    <property type="match status" value="1"/>
</dbReference>
<evidence type="ECO:0000313" key="2">
    <source>
        <dbReference type="EMBL" id="MCH5596431.1"/>
    </source>
</evidence>
<evidence type="ECO:0008006" key="4">
    <source>
        <dbReference type="Google" id="ProtNLM"/>
    </source>
</evidence>
<dbReference type="InterPro" id="IPR011110">
    <property type="entry name" value="Reg_prop"/>
</dbReference>
<dbReference type="RefSeq" id="WP_240825169.1">
    <property type="nucleotide sequence ID" value="NZ_JAKWBL010000001.1"/>
</dbReference>
<name>A0ABS9SDK1_9BACT</name>
<organism evidence="2 3">
    <name type="scientific">Niabella ginsengisoli</name>
    <dbReference type="NCBI Taxonomy" id="522298"/>
    <lineage>
        <taxon>Bacteria</taxon>
        <taxon>Pseudomonadati</taxon>
        <taxon>Bacteroidota</taxon>
        <taxon>Chitinophagia</taxon>
        <taxon>Chitinophagales</taxon>
        <taxon>Chitinophagaceae</taxon>
        <taxon>Niabella</taxon>
    </lineage>
</organism>
<evidence type="ECO:0000256" key="1">
    <source>
        <dbReference type="ARBA" id="ARBA00022553"/>
    </source>
</evidence>
<keyword evidence="1" id="KW-0597">Phosphoprotein</keyword>
<accession>A0ABS9SDK1</accession>
<sequence length="276" mass="31520">MDTRTGMITDRFKLVGDKSGPVSDFIISIYRTKDNHLLVGSAYSGAGLFEYDIQRKTFKRINEIPYNTYVYDIFEDSKGNIWTGSVKEGAYYYNPKTGARGNLRFGDSTKGQTINEFPVYNIFEDSNHSLWFATIGCGLIKLSPDRKTFKRYTTSNGLPSNVLYSILEDNSKHLWISSLKGLVCFDLRTERVKVYTRANGLITDQFNYNSGYKHTDGKMYFGSVKGMIAFDPALFNQKEPSPQLISQAFRLIIRKHCRANNTAHFPNPFCIQILLH</sequence>
<dbReference type="Proteomes" id="UP001202248">
    <property type="component" value="Unassembled WGS sequence"/>
</dbReference>
<dbReference type="PANTHER" id="PTHR43547:SF2">
    <property type="entry name" value="HYBRID SIGNAL TRANSDUCTION HISTIDINE KINASE C"/>
    <property type="match status" value="1"/>
</dbReference>
<dbReference type="SUPFAM" id="SSF63829">
    <property type="entry name" value="Calcium-dependent phosphotriesterase"/>
    <property type="match status" value="1"/>
</dbReference>
<comment type="caution">
    <text evidence="2">The sequence shown here is derived from an EMBL/GenBank/DDBJ whole genome shotgun (WGS) entry which is preliminary data.</text>
</comment>
<dbReference type="EMBL" id="JAKWBL010000001">
    <property type="protein sequence ID" value="MCH5596431.1"/>
    <property type="molecule type" value="Genomic_DNA"/>
</dbReference>